<dbReference type="GO" id="GO:0016788">
    <property type="term" value="F:hydrolase activity, acting on ester bonds"/>
    <property type="evidence" value="ECO:0007669"/>
    <property type="project" value="InterPro"/>
</dbReference>
<feature type="active site" description="Proton donor" evidence="6">
    <location>
        <position position="49"/>
    </location>
</feature>
<dbReference type="PANTHER" id="PTHR36984:SF1">
    <property type="entry name" value="CRISPR-ASSOCIATED ENDORIBONUCLEASE CAS6 1"/>
    <property type="match status" value="1"/>
</dbReference>
<dbReference type="EMBL" id="JMIY01000001">
    <property type="protein sequence ID" value="KCZ73509.1"/>
    <property type="molecule type" value="Genomic_DNA"/>
</dbReference>
<evidence type="ECO:0000256" key="3">
    <source>
        <dbReference type="ARBA" id="ARBA00023118"/>
    </source>
</evidence>
<dbReference type="PIRSF" id="PIRSF005054">
    <property type="entry name" value="PF1131"/>
    <property type="match status" value="1"/>
</dbReference>
<organism evidence="8 9">
    <name type="scientific">Candidatus Methanoperedens nitratireducens</name>
    <dbReference type="NCBI Taxonomy" id="1392998"/>
    <lineage>
        <taxon>Archaea</taxon>
        <taxon>Methanobacteriati</taxon>
        <taxon>Methanobacteriota</taxon>
        <taxon>Stenosarchaea group</taxon>
        <taxon>Methanomicrobia</taxon>
        <taxon>Methanosarcinales</taxon>
        <taxon>ANME-2 cluster</taxon>
        <taxon>Candidatus Methanoperedentaceae</taxon>
        <taxon>Candidatus Methanoperedens</taxon>
    </lineage>
</organism>
<evidence type="ECO:0000313" key="8">
    <source>
        <dbReference type="EMBL" id="KCZ73509.1"/>
    </source>
</evidence>
<gene>
    <name evidence="8" type="ORF">ANME2D_00577</name>
</gene>
<dbReference type="GO" id="GO:0051607">
    <property type="term" value="P:defense response to virus"/>
    <property type="evidence" value="ECO:0007669"/>
    <property type="project" value="UniProtKB-KW"/>
</dbReference>
<dbReference type="PANTHER" id="PTHR36984">
    <property type="entry name" value="CRISPR-ASSOCIATED ENDORIBONUCLEASE CAS6 1"/>
    <property type="match status" value="1"/>
</dbReference>
<dbReference type="GO" id="GO:0003723">
    <property type="term" value="F:RNA binding"/>
    <property type="evidence" value="ECO:0007669"/>
    <property type="project" value="UniProtKB-KW"/>
</dbReference>
<dbReference type="Gene3D" id="3.30.70.1890">
    <property type="match status" value="1"/>
</dbReference>
<feature type="domain" description="CRISPR associated protein Cas6 C-terminal" evidence="7">
    <location>
        <begin position="124"/>
        <end position="245"/>
    </location>
</feature>
<evidence type="ECO:0000256" key="4">
    <source>
        <dbReference type="PIRNR" id="PIRNR005054"/>
    </source>
</evidence>
<dbReference type="RefSeq" id="WP_241763294.1">
    <property type="nucleotide sequence ID" value="NZ_JMIY01000001.1"/>
</dbReference>
<protein>
    <recommendedName>
        <fullName evidence="4">CRISPR-associated endoribonuclease</fullName>
    </recommendedName>
</protein>
<dbReference type="Gene3D" id="3.30.70.1900">
    <property type="match status" value="1"/>
</dbReference>
<dbReference type="PATRIC" id="fig|1392998.3.peg.185"/>
<keyword evidence="3" id="KW-0051">Antiviral defense</keyword>
<evidence type="ECO:0000256" key="2">
    <source>
        <dbReference type="ARBA" id="ARBA00022884"/>
    </source>
</evidence>
<comment type="similarity">
    <text evidence="1 4">Belongs to the CRISPR-associated protein Cas6/Cse3/CasE family.</text>
</comment>
<dbReference type="InterPro" id="IPR049435">
    <property type="entry name" value="Cas_Cas6_C"/>
</dbReference>
<feature type="active site" description="Proton acceptor" evidence="6">
    <location>
        <position position="34"/>
    </location>
</feature>
<comment type="function">
    <text evidence="4">CRISPR (clustered regularly interspaced short palindromic repeat), is an adaptive immune system that provides protection against mobile genetic elements (viruses, transposable elements and conjugative plasmids). CRISPR clusters contain sequences complementary to antecedent mobile elements and target invading nucleic acids. CRISPR clusters are transcribed and processed into CRISPR RNA (crRNA).</text>
</comment>
<dbReference type="NCBIfam" id="TIGR01877">
    <property type="entry name" value="cas_cas6"/>
    <property type="match status" value="1"/>
</dbReference>
<evidence type="ECO:0000256" key="1">
    <source>
        <dbReference type="ARBA" id="ARBA00005937"/>
    </source>
</evidence>
<dbReference type="Pfam" id="PF01881">
    <property type="entry name" value="Cas_Cas6_C"/>
    <property type="match status" value="1"/>
</dbReference>
<sequence length="253" mass="29497">MKRRNKLRSKITIRNLSNLPVNFDYQYGLASMLYFKLADADVRLANEIHAHQGFKFYTFSNLVLMNRKACKSGLCFERAYFILSSPDDRFIRSFTEGLLQQPEFYLDGPRGRIDLVIERIEILKEPSFGDECLFRTLSPIYIKTIRKENECLREIDLYPTEPKFYENLHRNLTERFSEFYGKEPVDHFDVVQTADINPRRIKIADSYRRCSLMSLRIQASPELLKFAYDAGLGEKNAMGFGCVDVVQGSKPIQ</sequence>
<dbReference type="Proteomes" id="UP000027153">
    <property type="component" value="Unassembled WGS sequence"/>
</dbReference>
<evidence type="ECO:0000259" key="7">
    <source>
        <dbReference type="Pfam" id="PF01881"/>
    </source>
</evidence>
<dbReference type="AlphaFoldDB" id="A0A062VCZ0"/>
<proteinExistence type="inferred from homology"/>
<evidence type="ECO:0000256" key="6">
    <source>
        <dbReference type="PIRSR" id="PIRSR005054-50"/>
    </source>
</evidence>
<evidence type="ECO:0000256" key="5">
    <source>
        <dbReference type="PIRSR" id="PIRSR005054-1"/>
    </source>
</evidence>
<evidence type="ECO:0000313" key="9">
    <source>
        <dbReference type="Proteomes" id="UP000027153"/>
    </source>
</evidence>
<reference evidence="8 9" key="1">
    <citation type="journal article" date="2013" name="Nature">
        <title>Anaerobic oxidation of methane coupled to nitrate reduction in a novel archaeal lineage.</title>
        <authorList>
            <person name="Haroon M.F."/>
            <person name="Hu S."/>
            <person name="Shi Y."/>
            <person name="Imelfort M."/>
            <person name="Keller J."/>
            <person name="Hugenholtz P."/>
            <person name="Yuan Z."/>
            <person name="Tyson G.W."/>
        </authorList>
    </citation>
    <scope>NUCLEOTIDE SEQUENCE [LARGE SCALE GENOMIC DNA]</scope>
    <source>
        <strain evidence="8 9">ANME-2d</strain>
    </source>
</reference>
<name>A0A062VCZ0_9EURY</name>
<keyword evidence="2" id="KW-0694">RNA-binding</keyword>
<dbReference type="InterPro" id="IPR045747">
    <property type="entry name" value="CRISPR-assoc_prot_Cas6_N_sf"/>
</dbReference>
<feature type="site" description="Transition state stabilizer" evidence="5">
    <location>
        <position position="55"/>
    </location>
</feature>
<dbReference type="Pfam" id="PF21350">
    <property type="entry name" value="Cas6_I-A"/>
    <property type="match status" value="1"/>
</dbReference>
<keyword evidence="9" id="KW-1185">Reference proteome</keyword>
<comment type="caution">
    <text evidence="8">The sequence shown here is derived from an EMBL/GenBank/DDBJ whole genome shotgun (WGS) entry which is preliminary data.</text>
</comment>
<accession>A0A062VCZ0</accession>
<dbReference type="InterPro" id="IPR010156">
    <property type="entry name" value="CRISPR-assoc_prot_Cas6"/>
</dbReference>